<dbReference type="InterPro" id="IPR050189">
    <property type="entry name" value="MFS_Efflux_Transporters"/>
</dbReference>
<dbReference type="InterPro" id="IPR020846">
    <property type="entry name" value="MFS_dom"/>
</dbReference>
<feature type="domain" description="Major facilitator superfamily (MFS) profile" evidence="7">
    <location>
        <begin position="1"/>
        <end position="368"/>
    </location>
</feature>
<keyword evidence="2" id="KW-1003">Cell membrane</keyword>
<feature type="transmembrane region" description="Helical" evidence="6">
    <location>
        <begin position="29"/>
        <end position="48"/>
    </location>
</feature>
<reference evidence="8 9" key="1">
    <citation type="submission" date="2021-03" db="EMBL/GenBank/DDBJ databases">
        <authorList>
            <person name="Lee D.-H."/>
        </authorList>
    </citation>
    <scope>NUCLEOTIDE SEQUENCE [LARGE SCALE GENOMIC DNA]</scope>
    <source>
        <strain evidence="8 9">MMS20-R2-23</strain>
    </source>
</reference>
<dbReference type="InterPro" id="IPR036259">
    <property type="entry name" value="MFS_trans_sf"/>
</dbReference>
<keyword evidence="9" id="KW-1185">Reference proteome</keyword>
<evidence type="ECO:0000313" key="8">
    <source>
        <dbReference type="EMBL" id="MBO4161307.1"/>
    </source>
</evidence>
<dbReference type="EMBL" id="JAGFWR010000004">
    <property type="protein sequence ID" value="MBO4161307.1"/>
    <property type="molecule type" value="Genomic_DNA"/>
</dbReference>
<organism evidence="8 9">
    <name type="scientific">Micromonospora antibiotica</name>
    <dbReference type="NCBI Taxonomy" id="2807623"/>
    <lineage>
        <taxon>Bacteria</taxon>
        <taxon>Bacillati</taxon>
        <taxon>Actinomycetota</taxon>
        <taxon>Actinomycetes</taxon>
        <taxon>Micromonosporales</taxon>
        <taxon>Micromonosporaceae</taxon>
        <taxon>Micromonospora</taxon>
    </lineage>
</organism>
<keyword evidence="3 6" id="KW-0812">Transmembrane</keyword>
<sequence length="374" mass="37771">MATSMTVLYATSALAPFLVADLGLSRTAVGGLVTVSFAVAAVVSLLAGHLIDLWGASRGLVALCVAVMVALLGASVASHYGWLLVAVAVAGVGQALANPATNVLVAQAVPAERRGTAIGVKQAGVQAAAFACGLVLPTVAALAGWRVALRVSTVLPLAVVVAVWWWVPASGRQVATGRWWRLSAPSGWLVWLVAFSLLLGTGLAAVNTYLPLYATQRLGLGTGTAGLLLATFGVTGLLARVWWGRWADRTSDVTVALAWLATAAIVGVVLVLGAGHLWSGLVWAGAVVAGGSATAANAVSMLMVLRRGKALGQASGLVSLGFFSGFVVGPAAVGWCADVGGWGAAWLVVGALFAGTAVLAMRVRSASVHQTVPA</sequence>
<evidence type="ECO:0000256" key="5">
    <source>
        <dbReference type="ARBA" id="ARBA00023136"/>
    </source>
</evidence>
<dbReference type="PROSITE" id="PS50850">
    <property type="entry name" value="MFS"/>
    <property type="match status" value="1"/>
</dbReference>
<feature type="transmembrane region" description="Helical" evidence="6">
    <location>
        <begin position="60"/>
        <end position="77"/>
    </location>
</feature>
<comment type="subcellular location">
    <subcellularLocation>
        <location evidence="1">Cell membrane</location>
        <topology evidence="1">Multi-pass membrane protein</topology>
    </subcellularLocation>
</comment>
<feature type="transmembrane region" description="Helical" evidence="6">
    <location>
        <begin position="151"/>
        <end position="167"/>
    </location>
</feature>
<feature type="transmembrane region" description="Helical" evidence="6">
    <location>
        <begin position="222"/>
        <end position="243"/>
    </location>
</feature>
<dbReference type="Proteomes" id="UP000671399">
    <property type="component" value="Unassembled WGS sequence"/>
</dbReference>
<feature type="transmembrane region" description="Helical" evidence="6">
    <location>
        <begin position="188"/>
        <end position="210"/>
    </location>
</feature>
<dbReference type="Gene3D" id="1.20.1250.20">
    <property type="entry name" value="MFS general substrate transporter like domains"/>
    <property type="match status" value="2"/>
</dbReference>
<feature type="transmembrane region" description="Helical" evidence="6">
    <location>
        <begin position="127"/>
        <end position="145"/>
    </location>
</feature>
<evidence type="ECO:0000256" key="2">
    <source>
        <dbReference type="ARBA" id="ARBA00022475"/>
    </source>
</evidence>
<accession>A0ABS3V6R1</accession>
<comment type="caution">
    <text evidence="8">The sequence shown here is derived from an EMBL/GenBank/DDBJ whole genome shotgun (WGS) entry which is preliminary data.</text>
</comment>
<dbReference type="PANTHER" id="PTHR43124:SF3">
    <property type="entry name" value="CHLORAMPHENICOL EFFLUX PUMP RV0191"/>
    <property type="match status" value="1"/>
</dbReference>
<keyword evidence="4 6" id="KW-1133">Transmembrane helix</keyword>
<feature type="transmembrane region" description="Helical" evidence="6">
    <location>
        <begin position="255"/>
        <end position="275"/>
    </location>
</feature>
<feature type="transmembrane region" description="Helical" evidence="6">
    <location>
        <begin position="83"/>
        <end position="106"/>
    </location>
</feature>
<dbReference type="InterPro" id="IPR011701">
    <property type="entry name" value="MFS"/>
</dbReference>
<evidence type="ECO:0000259" key="7">
    <source>
        <dbReference type="PROSITE" id="PS50850"/>
    </source>
</evidence>
<evidence type="ECO:0000256" key="4">
    <source>
        <dbReference type="ARBA" id="ARBA00022989"/>
    </source>
</evidence>
<proteinExistence type="predicted"/>
<feature type="transmembrane region" description="Helical" evidence="6">
    <location>
        <begin position="341"/>
        <end position="361"/>
    </location>
</feature>
<protein>
    <submittedName>
        <fullName evidence="8">MFS transporter</fullName>
    </submittedName>
</protein>
<gene>
    <name evidence="8" type="ORF">JQN83_10850</name>
</gene>
<evidence type="ECO:0000256" key="1">
    <source>
        <dbReference type="ARBA" id="ARBA00004651"/>
    </source>
</evidence>
<feature type="transmembrane region" description="Helical" evidence="6">
    <location>
        <begin position="281"/>
        <end position="305"/>
    </location>
</feature>
<evidence type="ECO:0000256" key="6">
    <source>
        <dbReference type="SAM" id="Phobius"/>
    </source>
</evidence>
<keyword evidence="5 6" id="KW-0472">Membrane</keyword>
<feature type="transmembrane region" description="Helical" evidence="6">
    <location>
        <begin position="317"/>
        <end position="335"/>
    </location>
</feature>
<dbReference type="Pfam" id="PF07690">
    <property type="entry name" value="MFS_1"/>
    <property type="match status" value="1"/>
</dbReference>
<evidence type="ECO:0000313" key="9">
    <source>
        <dbReference type="Proteomes" id="UP000671399"/>
    </source>
</evidence>
<dbReference type="PANTHER" id="PTHR43124">
    <property type="entry name" value="PURINE EFFLUX PUMP PBUE"/>
    <property type="match status" value="1"/>
</dbReference>
<dbReference type="SUPFAM" id="SSF103473">
    <property type="entry name" value="MFS general substrate transporter"/>
    <property type="match status" value="1"/>
</dbReference>
<name>A0ABS3V6R1_9ACTN</name>
<dbReference type="RefSeq" id="WP_208566971.1">
    <property type="nucleotide sequence ID" value="NZ_JAGFWR010000004.1"/>
</dbReference>
<evidence type="ECO:0000256" key="3">
    <source>
        <dbReference type="ARBA" id="ARBA00022692"/>
    </source>
</evidence>